<dbReference type="GO" id="GO:0009055">
    <property type="term" value="F:electron transfer activity"/>
    <property type="evidence" value="ECO:0007669"/>
    <property type="project" value="InterPro"/>
</dbReference>
<proteinExistence type="predicted"/>
<dbReference type="KEGG" id="mri:Mal4_54080"/>
<evidence type="ECO:0008006" key="3">
    <source>
        <dbReference type="Google" id="ProtNLM"/>
    </source>
</evidence>
<dbReference type="EMBL" id="CP036275">
    <property type="protein sequence ID" value="QDU41043.1"/>
    <property type="molecule type" value="Genomic_DNA"/>
</dbReference>
<evidence type="ECO:0000313" key="1">
    <source>
        <dbReference type="EMBL" id="QDU41043.1"/>
    </source>
</evidence>
<dbReference type="AlphaFoldDB" id="A0A517ZEW7"/>
<dbReference type="GO" id="GO:0020037">
    <property type="term" value="F:heme binding"/>
    <property type="evidence" value="ECO:0007669"/>
    <property type="project" value="InterPro"/>
</dbReference>
<reference evidence="1 2" key="1">
    <citation type="submission" date="2019-02" db="EMBL/GenBank/DDBJ databases">
        <title>Deep-cultivation of Planctomycetes and their phenomic and genomic characterization uncovers novel biology.</title>
        <authorList>
            <person name="Wiegand S."/>
            <person name="Jogler M."/>
            <person name="Boedeker C."/>
            <person name="Pinto D."/>
            <person name="Vollmers J."/>
            <person name="Rivas-Marin E."/>
            <person name="Kohn T."/>
            <person name="Peeters S.H."/>
            <person name="Heuer A."/>
            <person name="Rast P."/>
            <person name="Oberbeckmann S."/>
            <person name="Bunk B."/>
            <person name="Jeske O."/>
            <person name="Meyerdierks A."/>
            <person name="Storesund J.E."/>
            <person name="Kallscheuer N."/>
            <person name="Luecker S."/>
            <person name="Lage O.M."/>
            <person name="Pohl T."/>
            <person name="Merkel B.J."/>
            <person name="Hornburger P."/>
            <person name="Mueller R.-W."/>
            <person name="Bruemmer F."/>
            <person name="Labrenz M."/>
            <person name="Spormann A.M."/>
            <person name="Op den Camp H."/>
            <person name="Overmann J."/>
            <person name="Amann R."/>
            <person name="Jetten M.S.M."/>
            <person name="Mascher T."/>
            <person name="Medema M.H."/>
            <person name="Devos D.P."/>
            <person name="Kaster A.-K."/>
            <person name="Ovreas L."/>
            <person name="Rohde M."/>
            <person name="Galperin M.Y."/>
            <person name="Jogler C."/>
        </authorList>
    </citation>
    <scope>NUCLEOTIDE SEQUENCE [LARGE SCALE GENOMIC DNA]</scope>
    <source>
        <strain evidence="1 2">Mal4</strain>
    </source>
</reference>
<accession>A0A517ZEW7</accession>
<gene>
    <name evidence="1" type="ORF">Mal4_54080</name>
</gene>
<organism evidence="1 2">
    <name type="scientific">Maioricimonas rarisocia</name>
    <dbReference type="NCBI Taxonomy" id="2528026"/>
    <lineage>
        <taxon>Bacteria</taxon>
        <taxon>Pseudomonadati</taxon>
        <taxon>Planctomycetota</taxon>
        <taxon>Planctomycetia</taxon>
        <taxon>Planctomycetales</taxon>
        <taxon>Planctomycetaceae</taxon>
        <taxon>Maioricimonas</taxon>
    </lineage>
</organism>
<evidence type="ECO:0000313" key="2">
    <source>
        <dbReference type="Proteomes" id="UP000320496"/>
    </source>
</evidence>
<protein>
    <recommendedName>
        <fullName evidence="3">Cytochrome C</fullName>
    </recommendedName>
</protein>
<sequence length="140" mass="15757">MMYRSPTGIPIMRSTPFLLSLGLILSLICGGAAVPDEGPSDRHRLMERKLVATQQILTSLTREDYAAMQSAADDLLELARQQWTTDESPRYRAHLKDFWITLEGVSEAAEEKKLDGATLAYVQMTISCVKCHKYLRQPVE</sequence>
<dbReference type="Proteomes" id="UP000320496">
    <property type="component" value="Chromosome"/>
</dbReference>
<dbReference type="GO" id="GO:0022900">
    <property type="term" value="P:electron transport chain"/>
    <property type="evidence" value="ECO:0007669"/>
    <property type="project" value="InterPro"/>
</dbReference>
<dbReference type="GO" id="GO:0005506">
    <property type="term" value="F:iron ion binding"/>
    <property type="evidence" value="ECO:0007669"/>
    <property type="project" value="InterPro"/>
</dbReference>
<keyword evidence="2" id="KW-1185">Reference proteome</keyword>
<name>A0A517ZEW7_9PLAN</name>
<dbReference type="SUPFAM" id="SSF47175">
    <property type="entry name" value="Cytochromes"/>
    <property type="match status" value="1"/>
</dbReference>
<dbReference type="InterPro" id="IPR010980">
    <property type="entry name" value="Cyt_c/b562"/>
</dbReference>